<accession>A0AAV7UEI7</accession>
<evidence type="ECO:0000256" key="1">
    <source>
        <dbReference type="SAM" id="MobiDB-lite"/>
    </source>
</evidence>
<dbReference type="AlphaFoldDB" id="A0AAV7UEI7"/>
<dbReference type="Proteomes" id="UP001066276">
    <property type="component" value="Chromosome 3_1"/>
</dbReference>
<protein>
    <submittedName>
        <fullName evidence="2">Uncharacterized protein</fullName>
    </submittedName>
</protein>
<name>A0AAV7UEI7_PLEWA</name>
<sequence length="136" mass="15415">MEPSSSSGQKAVTLPGTMSSARKNYNNTPKRQKKDSASPTKSPLPLPLEAVMKEIKILKPFVMQTNATLQRIEEKWSNLELRVTDGEQRISTVQDAAAKTEAMSKEILYLKQQTEDLENRNRRNNPNQLDHHLLTN</sequence>
<reference evidence="2" key="1">
    <citation type="journal article" date="2022" name="bioRxiv">
        <title>Sequencing and chromosome-scale assembly of the giantPleurodeles waltlgenome.</title>
        <authorList>
            <person name="Brown T."/>
            <person name="Elewa A."/>
            <person name="Iarovenko S."/>
            <person name="Subramanian E."/>
            <person name="Araus A.J."/>
            <person name="Petzold A."/>
            <person name="Susuki M."/>
            <person name="Suzuki K.-i.T."/>
            <person name="Hayashi T."/>
            <person name="Toyoda A."/>
            <person name="Oliveira C."/>
            <person name="Osipova E."/>
            <person name="Leigh N.D."/>
            <person name="Simon A."/>
            <person name="Yun M.H."/>
        </authorList>
    </citation>
    <scope>NUCLEOTIDE SEQUENCE</scope>
    <source>
        <strain evidence="2">20211129_DDA</strain>
        <tissue evidence="2">Liver</tissue>
    </source>
</reference>
<evidence type="ECO:0000313" key="2">
    <source>
        <dbReference type="EMBL" id="KAJ1187385.1"/>
    </source>
</evidence>
<keyword evidence="3" id="KW-1185">Reference proteome</keyword>
<evidence type="ECO:0000313" key="3">
    <source>
        <dbReference type="Proteomes" id="UP001066276"/>
    </source>
</evidence>
<proteinExistence type="predicted"/>
<feature type="region of interest" description="Disordered" evidence="1">
    <location>
        <begin position="1"/>
        <end position="46"/>
    </location>
</feature>
<comment type="caution">
    <text evidence="2">The sequence shown here is derived from an EMBL/GenBank/DDBJ whole genome shotgun (WGS) entry which is preliminary data.</text>
</comment>
<feature type="region of interest" description="Disordered" evidence="1">
    <location>
        <begin position="116"/>
        <end position="136"/>
    </location>
</feature>
<organism evidence="2 3">
    <name type="scientific">Pleurodeles waltl</name>
    <name type="common">Iberian ribbed newt</name>
    <dbReference type="NCBI Taxonomy" id="8319"/>
    <lineage>
        <taxon>Eukaryota</taxon>
        <taxon>Metazoa</taxon>
        <taxon>Chordata</taxon>
        <taxon>Craniata</taxon>
        <taxon>Vertebrata</taxon>
        <taxon>Euteleostomi</taxon>
        <taxon>Amphibia</taxon>
        <taxon>Batrachia</taxon>
        <taxon>Caudata</taxon>
        <taxon>Salamandroidea</taxon>
        <taxon>Salamandridae</taxon>
        <taxon>Pleurodelinae</taxon>
        <taxon>Pleurodeles</taxon>
    </lineage>
</organism>
<gene>
    <name evidence="2" type="ORF">NDU88_004161</name>
</gene>
<feature type="compositionally biased region" description="Polar residues" evidence="1">
    <location>
        <begin position="1"/>
        <end position="29"/>
    </location>
</feature>
<dbReference type="EMBL" id="JANPWB010000005">
    <property type="protein sequence ID" value="KAJ1187385.1"/>
    <property type="molecule type" value="Genomic_DNA"/>
</dbReference>